<dbReference type="Proteomes" id="UP001152759">
    <property type="component" value="Chromosome 9"/>
</dbReference>
<evidence type="ECO:0000256" key="2">
    <source>
        <dbReference type="SAM" id="SignalP"/>
    </source>
</evidence>
<gene>
    <name evidence="3" type="ORF">BEMITA_LOCUS13816</name>
</gene>
<proteinExistence type="predicted"/>
<feature type="region of interest" description="Disordered" evidence="1">
    <location>
        <begin position="228"/>
        <end position="260"/>
    </location>
</feature>
<dbReference type="InterPro" id="IPR008914">
    <property type="entry name" value="PEBP"/>
</dbReference>
<organism evidence="3 4">
    <name type="scientific">Bemisia tabaci</name>
    <name type="common">Sweetpotato whitefly</name>
    <name type="synonym">Aleurodes tabaci</name>
    <dbReference type="NCBI Taxonomy" id="7038"/>
    <lineage>
        <taxon>Eukaryota</taxon>
        <taxon>Metazoa</taxon>
        <taxon>Ecdysozoa</taxon>
        <taxon>Arthropoda</taxon>
        <taxon>Hexapoda</taxon>
        <taxon>Insecta</taxon>
        <taxon>Pterygota</taxon>
        <taxon>Neoptera</taxon>
        <taxon>Paraneoptera</taxon>
        <taxon>Hemiptera</taxon>
        <taxon>Sternorrhyncha</taxon>
        <taxon>Aleyrodoidea</taxon>
        <taxon>Aleyrodidae</taxon>
        <taxon>Aleyrodinae</taxon>
        <taxon>Bemisia</taxon>
    </lineage>
</organism>
<dbReference type="Pfam" id="PF01161">
    <property type="entry name" value="PBP"/>
    <property type="match status" value="1"/>
</dbReference>
<dbReference type="EMBL" id="OU963870">
    <property type="protein sequence ID" value="CAH0395653.1"/>
    <property type="molecule type" value="Genomic_DNA"/>
</dbReference>
<evidence type="ECO:0008006" key="5">
    <source>
        <dbReference type="Google" id="ProtNLM"/>
    </source>
</evidence>
<protein>
    <recommendedName>
        <fullName evidence="5">Phosphatidylethanolamine-binding protein</fullName>
    </recommendedName>
</protein>
<evidence type="ECO:0000256" key="1">
    <source>
        <dbReference type="SAM" id="MobiDB-lite"/>
    </source>
</evidence>
<dbReference type="InterPro" id="IPR035810">
    <property type="entry name" value="PEBP_euk"/>
</dbReference>
<reference evidence="3" key="1">
    <citation type="submission" date="2021-12" db="EMBL/GenBank/DDBJ databases">
        <authorList>
            <person name="King R."/>
        </authorList>
    </citation>
    <scope>NUCLEOTIDE SEQUENCE</scope>
</reference>
<evidence type="ECO:0000313" key="3">
    <source>
        <dbReference type="EMBL" id="CAH0395653.1"/>
    </source>
</evidence>
<dbReference type="InterPro" id="IPR036610">
    <property type="entry name" value="PEBP-like_sf"/>
</dbReference>
<dbReference type="PANTHER" id="PTHR11362">
    <property type="entry name" value="PHOSPHATIDYLETHANOLAMINE-BINDING PROTEIN"/>
    <property type="match status" value="1"/>
</dbReference>
<dbReference type="PANTHER" id="PTHR11362:SF152">
    <property type="entry name" value="ODORANT-BINDING PROTEIN A5-LIKE PROTEIN"/>
    <property type="match status" value="1"/>
</dbReference>
<feature type="chain" id="PRO_5040183184" description="Phosphatidylethanolamine-binding protein" evidence="2">
    <location>
        <begin position="18"/>
        <end position="260"/>
    </location>
</feature>
<feature type="signal peptide" evidence="2">
    <location>
        <begin position="1"/>
        <end position="17"/>
    </location>
</feature>
<dbReference type="CDD" id="cd00866">
    <property type="entry name" value="PEBP_euk"/>
    <property type="match status" value="1"/>
</dbReference>
<dbReference type="SUPFAM" id="SSF49777">
    <property type="entry name" value="PEBP-like"/>
    <property type="match status" value="1"/>
</dbReference>
<sequence length="260" mass="30251">MGKLLAALLCFIGLAVCRHSNRPMTGAEVNTMLKHYDVVPNIIDESENFDQLVVMFNYTIYLDYGTKLIPQQIENKPTSLQWPVFGKELYSLVFIEPDHPTKAQEKHHEFVHWLVVNIPGTQINKGDEIIEYIGYRSFYEDKKPHRLIFLVYQQPHGEPMEFNITRLIPEQVVERGHHLNFTARKFAADYDLTGPTAVNLGFIDCERMWHGRKYKVFKNDSVNDFTDLPFPEDLTTKAPPTTKRTPKPDAKKEKKHGRRH</sequence>
<keyword evidence="2" id="KW-0732">Signal</keyword>
<accession>A0A9P0F7H3</accession>
<dbReference type="AlphaFoldDB" id="A0A9P0F7H3"/>
<name>A0A9P0F7H3_BEMTA</name>
<keyword evidence="4" id="KW-1185">Reference proteome</keyword>
<evidence type="ECO:0000313" key="4">
    <source>
        <dbReference type="Proteomes" id="UP001152759"/>
    </source>
</evidence>
<dbReference type="Gene3D" id="3.90.280.10">
    <property type="entry name" value="PEBP-like"/>
    <property type="match status" value="1"/>
</dbReference>